<evidence type="ECO:0000259" key="1">
    <source>
        <dbReference type="Pfam" id="PF06114"/>
    </source>
</evidence>
<evidence type="ECO:0000313" key="2">
    <source>
        <dbReference type="EMBL" id="MBW3093440.1"/>
    </source>
</evidence>
<accession>A0ABS6WHD9</accession>
<sequence length="125" mass="14357">MTHQGKGAGTWEVRVVITSQLPADWQGAYDSEENVILMADNLTPIQYACVLAHEMSHAKHGDKGCHADKWTERRADIEAARMLIRLDDYKRAEQVCDDEVWIAHELDVMPWVVRAFREWLHDSGL</sequence>
<comment type="caution">
    <text evidence="2">The sequence shown here is derived from an EMBL/GenBank/DDBJ whole genome shotgun (WGS) entry which is preliminary data.</text>
</comment>
<dbReference type="InterPro" id="IPR010359">
    <property type="entry name" value="IrrE_HExxH"/>
</dbReference>
<feature type="domain" description="IrrE N-terminal-like" evidence="1">
    <location>
        <begin position="29"/>
        <end position="106"/>
    </location>
</feature>
<protein>
    <submittedName>
        <fullName evidence="2">ImmA/IrrE family metallo-endopeptidase</fullName>
    </submittedName>
</protein>
<evidence type="ECO:0000313" key="3">
    <source>
        <dbReference type="Proteomes" id="UP000700815"/>
    </source>
</evidence>
<organism evidence="2 3">
    <name type="scientific">Bifidobacterium miconis</name>
    <dbReference type="NCBI Taxonomy" id="2834435"/>
    <lineage>
        <taxon>Bacteria</taxon>
        <taxon>Bacillati</taxon>
        <taxon>Actinomycetota</taxon>
        <taxon>Actinomycetes</taxon>
        <taxon>Bifidobacteriales</taxon>
        <taxon>Bifidobacteriaceae</taxon>
        <taxon>Bifidobacterium</taxon>
    </lineage>
</organism>
<name>A0ABS6WHD9_9BIFI</name>
<dbReference type="Proteomes" id="UP000700815">
    <property type="component" value="Unassembled WGS sequence"/>
</dbReference>
<dbReference type="EMBL" id="JAHBBH010000043">
    <property type="protein sequence ID" value="MBW3093440.1"/>
    <property type="molecule type" value="Genomic_DNA"/>
</dbReference>
<keyword evidence="3" id="KW-1185">Reference proteome</keyword>
<dbReference type="Pfam" id="PF06114">
    <property type="entry name" value="Peptidase_M78"/>
    <property type="match status" value="1"/>
</dbReference>
<reference evidence="2 3" key="1">
    <citation type="submission" date="2021-05" db="EMBL/GenBank/DDBJ databases">
        <title>Phylogenetic classification of ten novel species belonging to the genus Bifidobacterium comprising B. colchicus sp. nov., B. abeli sp. nov., B. bicoloris sp. nov., B. guerezis sp. nov., B. rosaliae sp. nov., B. santillanensis sp. nov., B. argentati sp. nov., B. amazzoni sp. nov., B. pluviali sp. nov., and B. pinnaculum sp. nov.</title>
        <authorList>
            <person name="Lugli G.A."/>
            <person name="Ruiz Garcia L."/>
            <person name="Margolles A."/>
            <person name="Ventura M."/>
        </authorList>
    </citation>
    <scope>NUCLEOTIDE SEQUENCE [LARGE SCALE GENOMIC DNA]</scope>
    <source>
        <strain evidence="2 3">82T10</strain>
    </source>
</reference>
<proteinExistence type="predicted"/>
<gene>
    <name evidence="2" type="ORF">KIH79_11010</name>
</gene>
<dbReference type="RefSeq" id="WP_219059413.1">
    <property type="nucleotide sequence ID" value="NZ_JAHBBH010000043.1"/>
</dbReference>